<dbReference type="PROSITE" id="PS50828">
    <property type="entry name" value="SMR"/>
    <property type="match status" value="1"/>
</dbReference>
<keyword evidence="3" id="KW-1185">Reference proteome</keyword>
<gene>
    <name evidence="2" type="ORF">GCM10016234_26360</name>
</gene>
<dbReference type="PANTHER" id="PTHR35562">
    <property type="entry name" value="DNA ENDONUCLEASE SMRA-RELATED"/>
    <property type="match status" value="1"/>
</dbReference>
<dbReference type="AlphaFoldDB" id="A0A8J3GMH9"/>
<evidence type="ECO:0000313" key="3">
    <source>
        <dbReference type="Proteomes" id="UP000630142"/>
    </source>
</evidence>
<protein>
    <submittedName>
        <fullName evidence="2">DNA mismatch repair protein MutS</fullName>
    </submittedName>
</protein>
<evidence type="ECO:0000313" key="2">
    <source>
        <dbReference type="EMBL" id="GHD17325.1"/>
    </source>
</evidence>
<reference evidence="2" key="1">
    <citation type="journal article" date="2014" name="Int. J. Syst. Evol. Microbiol.">
        <title>Complete genome sequence of Corynebacterium casei LMG S-19264T (=DSM 44701T), isolated from a smear-ripened cheese.</title>
        <authorList>
            <consortium name="US DOE Joint Genome Institute (JGI-PGF)"/>
            <person name="Walter F."/>
            <person name="Albersmeier A."/>
            <person name="Kalinowski J."/>
            <person name="Ruckert C."/>
        </authorList>
    </citation>
    <scope>NUCLEOTIDE SEQUENCE</scope>
    <source>
        <strain evidence="2">KCTC 42249</strain>
    </source>
</reference>
<evidence type="ECO:0000259" key="1">
    <source>
        <dbReference type="PROSITE" id="PS50828"/>
    </source>
</evidence>
<dbReference type="RefSeq" id="WP_189504547.1">
    <property type="nucleotide sequence ID" value="NZ_BMZQ01000002.1"/>
</dbReference>
<dbReference type="Pfam" id="PF01713">
    <property type="entry name" value="Smr"/>
    <property type="match status" value="1"/>
</dbReference>
<dbReference type="SMART" id="SM00463">
    <property type="entry name" value="SMR"/>
    <property type="match status" value="1"/>
</dbReference>
<dbReference type="InterPro" id="IPR002625">
    <property type="entry name" value="Smr_dom"/>
</dbReference>
<dbReference type="PANTHER" id="PTHR35562:SF2">
    <property type="entry name" value="DNA ENDONUCLEASE SMRA-RELATED"/>
    <property type="match status" value="1"/>
</dbReference>
<comment type="caution">
    <text evidence="2">The sequence shown here is derived from an EMBL/GenBank/DDBJ whole genome shotgun (WGS) entry which is preliminary data.</text>
</comment>
<sequence length="183" mass="20214">MKRGKQLTEEDRILWHTVAVTTTPLKGKALPLESAPIKDAQLTESKVNSADRFAADLDRAPEVKRPTVTMTAPRQTIDRPTRDKIAKGRVVIDGKIDLHGLTQSEAHSMLLGFLHQAYAHDRRHVLVVTGKGASFGSEGILKRAVPAWFATPPFRVLVSGYHDAARHHGGTGALYVRLRRRTS</sequence>
<proteinExistence type="predicted"/>
<dbReference type="Gene3D" id="3.30.1370.110">
    <property type="match status" value="1"/>
</dbReference>
<name>A0A8J3GMH9_9HYPH</name>
<dbReference type="EMBL" id="BMZQ01000002">
    <property type="protein sequence ID" value="GHD17325.1"/>
    <property type="molecule type" value="Genomic_DNA"/>
</dbReference>
<feature type="domain" description="Smr" evidence="1">
    <location>
        <begin position="96"/>
        <end position="179"/>
    </location>
</feature>
<reference evidence="2" key="2">
    <citation type="submission" date="2020-09" db="EMBL/GenBank/DDBJ databases">
        <authorList>
            <person name="Sun Q."/>
            <person name="Kim S."/>
        </authorList>
    </citation>
    <scope>NUCLEOTIDE SEQUENCE</scope>
    <source>
        <strain evidence="2">KCTC 42249</strain>
    </source>
</reference>
<dbReference type="InterPro" id="IPR036063">
    <property type="entry name" value="Smr_dom_sf"/>
</dbReference>
<dbReference type="Proteomes" id="UP000630142">
    <property type="component" value="Unassembled WGS sequence"/>
</dbReference>
<accession>A0A8J3GMH9</accession>
<dbReference type="SUPFAM" id="SSF160443">
    <property type="entry name" value="SMR domain-like"/>
    <property type="match status" value="1"/>
</dbReference>
<organism evidence="2 3">
    <name type="scientific">Tianweitania populi</name>
    <dbReference type="NCBI Taxonomy" id="1607949"/>
    <lineage>
        <taxon>Bacteria</taxon>
        <taxon>Pseudomonadati</taxon>
        <taxon>Pseudomonadota</taxon>
        <taxon>Alphaproteobacteria</taxon>
        <taxon>Hyphomicrobiales</taxon>
        <taxon>Phyllobacteriaceae</taxon>
        <taxon>Tianweitania</taxon>
    </lineage>
</organism>